<keyword evidence="1 3" id="KW-0547">Nucleotide-binding</keyword>
<comment type="caution">
    <text evidence="5">The sequence shown here is derived from an EMBL/GenBank/DDBJ whole genome shotgun (WGS) entry which is preliminary data.</text>
</comment>
<dbReference type="EC" id="6.2.1.22" evidence="3"/>
<reference evidence="5 6" key="1">
    <citation type="submission" date="2024-04" db="EMBL/GenBank/DDBJ databases">
        <title>Defined microbial consortia suppress multidrug-resistant proinflammatory Enterobacteriaceae via ecological control.</title>
        <authorList>
            <person name="Furuichi M."/>
            <person name="Kawaguchi T."/>
            <person name="Pust M."/>
            <person name="Yasuma K."/>
            <person name="Plichta D."/>
            <person name="Hasegawa N."/>
            <person name="Ohya T."/>
            <person name="Bhattarai S."/>
            <person name="Sasajima S."/>
            <person name="Aoto Y."/>
            <person name="Tuganbaev T."/>
            <person name="Yaginuma M."/>
            <person name="Ueda M."/>
            <person name="Okahashi N."/>
            <person name="Amafuji K."/>
            <person name="Kiridooshi Y."/>
            <person name="Sugita K."/>
            <person name="Strazar M."/>
            <person name="Skelly A."/>
            <person name="Suda W."/>
            <person name="Hattori M."/>
            <person name="Nakamoto N."/>
            <person name="Caballero S."/>
            <person name="Norman J."/>
            <person name="Olle B."/>
            <person name="Tanoue T."/>
            <person name="Arita M."/>
            <person name="Bucci V."/>
            <person name="Atarashi K."/>
            <person name="Xavier R."/>
            <person name="Honda K."/>
        </authorList>
    </citation>
    <scope>NUCLEOTIDE SEQUENCE [LARGE SCALE GENOMIC DNA]</scope>
    <source>
        <strain evidence="6">k34-0107-D12</strain>
    </source>
</reference>
<evidence type="ECO:0000256" key="3">
    <source>
        <dbReference type="PIRNR" id="PIRNR005751"/>
    </source>
</evidence>
<organism evidence="5 6">
    <name type="scientific">Blautia parvula</name>
    <dbReference type="NCBI Taxonomy" id="2877527"/>
    <lineage>
        <taxon>Bacteria</taxon>
        <taxon>Bacillati</taxon>
        <taxon>Bacillota</taxon>
        <taxon>Clostridia</taxon>
        <taxon>Lachnospirales</taxon>
        <taxon>Lachnospiraceae</taxon>
        <taxon>Blautia</taxon>
    </lineage>
</organism>
<dbReference type="Gene3D" id="3.40.50.620">
    <property type="entry name" value="HUPs"/>
    <property type="match status" value="1"/>
</dbReference>
<evidence type="ECO:0000313" key="5">
    <source>
        <dbReference type="EMBL" id="GAA6501195.1"/>
    </source>
</evidence>
<protein>
    <recommendedName>
        <fullName evidence="3">[Citrate [pro-3S]-lyase] ligase</fullName>
        <ecNumber evidence="3">6.2.1.22</ecNumber>
    </recommendedName>
</protein>
<dbReference type="PROSITE" id="PS51186">
    <property type="entry name" value="GNAT"/>
    <property type="match status" value="1"/>
</dbReference>
<dbReference type="SMART" id="SM00764">
    <property type="entry name" value="Citrate_ly_lig"/>
    <property type="match status" value="1"/>
</dbReference>
<dbReference type="PANTHER" id="PTHR40599:SF1">
    <property type="entry name" value="[CITRATE [PRO-3S]-LYASE] LIGASE"/>
    <property type="match status" value="1"/>
</dbReference>
<evidence type="ECO:0000256" key="1">
    <source>
        <dbReference type="ARBA" id="ARBA00022741"/>
    </source>
</evidence>
<dbReference type="InterPro" id="IPR005216">
    <property type="entry name" value="Citrate_lyase_ligase"/>
</dbReference>
<dbReference type="SUPFAM" id="SSF52374">
    <property type="entry name" value="Nucleotidylyl transferase"/>
    <property type="match status" value="1"/>
</dbReference>
<dbReference type="EMBL" id="BAABZQ010000001">
    <property type="protein sequence ID" value="GAA6501195.1"/>
    <property type="molecule type" value="Genomic_DNA"/>
</dbReference>
<proteinExistence type="predicted"/>
<dbReference type="PANTHER" id="PTHR40599">
    <property type="entry name" value="[CITRATE [PRO-3S]-LYASE] LIGASE"/>
    <property type="match status" value="1"/>
</dbReference>
<keyword evidence="2 3" id="KW-0067">ATP-binding</keyword>
<comment type="catalytic activity">
    <reaction evidence="3">
        <text>holo-[citrate lyase ACP] + acetate + ATP = acetyl-[citrate lyase ACP] + AMP + diphosphate</text>
        <dbReference type="Rhea" id="RHEA:23788"/>
        <dbReference type="Rhea" id="RHEA-COMP:10158"/>
        <dbReference type="Rhea" id="RHEA-COMP:13710"/>
        <dbReference type="ChEBI" id="CHEBI:30089"/>
        <dbReference type="ChEBI" id="CHEBI:30616"/>
        <dbReference type="ChEBI" id="CHEBI:33019"/>
        <dbReference type="ChEBI" id="CHEBI:82683"/>
        <dbReference type="ChEBI" id="CHEBI:137976"/>
        <dbReference type="ChEBI" id="CHEBI:456215"/>
        <dbReference type="EC" id="6.2.1.22"/>
    </reaction>
</comment>
<keyword evidence="6" id="KW-1185">Reference proteome</keyword>
<sequence>MELANSYLEEGFPFRGRKRKKMEQFLEKSGLTYDAQIIYSVLLCRGDGEIIGCGSRHENILKCIAVDETYQGEGLLQRIVTQLIKQAYTCGIPHLFLFTKPKYRVVFEDMGFYPITETDTMLLLENRKDGISHYLEEELAKFPLPPCKDAGAIVMNANPFTRGHRYLIETAAQACDVLHVFVLSADASEFPADVRLRLVREGCRDLENVMVHGSSEYLISHATFPDYFLKDKAGASDKAAELDLKIFADYFRDAFHIKKRFVGEEPFSPVTRAYNEQMKQTLPACGIEVVEIPRKTCGDTIISATLVREKFLAGHMESLRPLVPDNTYHYLVSQEGIALRKQLLERQS</sequence>
<dbReference type="Gene3D" id="3.40.630.30">
    <property type="match status" value="1"/>
</dbReference>
<name>A0ABQ0BXE3_9FIRM</name>
<dbReference type="SUPFAM" id="SSF55729">
    <property type="entry name" value="Acyl-CoA N-acyltransferases (Nat)"/>
    <property type="match status" value="1"/>
</dbReference>
<dbReference type="NCBIfam" id="TIGR00124">
    <property type="entry name" value="cit_ly_ligase"/>
    <property type="match status" value="1"/>
</dbReference>
<dbReference type="GO" id="GO:0016874">
    <property type="term" value="F:ligase activity"/>
    <property type="evidence" value="ECO:0007669"/>
    <property type="project" value="UniProtKB-KW"/>
</dbReference>
<dbReference type="Pfam" id="PF00583">
    <property type="entry name" value="Acetyltransf_1"/>
    <property type="match status" value="1"/>
</dbReference>
<dbReference type="NCBIfam" id="TIGR00125">
    <property type="entry name" value="cyt_tran_rel"/>
    <property type="match status" value="1"/>
</dbReference>
<feature type="domain" description="N-acetyltransferase" evidence="4">
    <location>
        <begin position="1"/>
        <end position="141"/>
    </location>
</feature>
<gene>
    <name evidence="5" type="primary">citC</name>
    <name evidence="5" type="ORF">K340107D12_40110</name>
</gene>
<dbReference type="InterPro" id="IPR016181">
    <property type="entry name" value="Acyl_CoA_acyltransferase"/>
</dbReference>
<dbReference type="InterPro" id="IPR000182">
    <property type="entry name" value="GNAT_dom"/>
</dbReference>
<dbReference type="InterPro" id="IPR013166">
    <property type="entry name" value="Citrate_lyase_ligase_C"/>
</dbReference>
<dbReference type="InterPro" id="IPR014729">
    <property type="entry name" value="Rossmann-like_a/b/a_fold"/>
</dbReference>
<dbReference type="Proteomes" id="UP001600941">
    <property type="component" value="Unassembled WGS sequence"/>
</dbReference>
<dbReference type="Pfam" id="PF08218">
    <property type="entry name" value="Citrate_ly_lig"/>
    <property type="match status" value="1"/>
</dbReference>
<dbReference type="RefSeq" id="WP_033143924.1">
    <property type="nucleotide sequence ID" value="NZ_BAABZQ010000001.1"/>
</dbReference>
<comment type="function">
    <text evidence="3">Acetylation of prosthetic group (2-(5''-phosphoribosyl)-3'-dephosphocoenzyme-A) of the gamma subunit of citrate lyase.</text>
</comment>
<evidence type="ECO:0000256" key="2">
    <source>
        <dbReference type="ARBA" id="ARBA00022840"/>
    </source>
</evidence>
<accession>A0ABQ0BXE3</accession>
<dbReference type="InterPro" id="IPR004821">
    <property type="entry name" value="Cyt_trans-like"/>
</dbReference>
<keyword evidence="3 5" id="KW-0436">Ligase</keyword>
<evidence type="ECO:0000259" key="4">
    <source>
        <dbReference type="PROSITE" id="PS51186"/>
    </source>
</evidence>
<dbReference type="PIRSF" id="PIRSF005751">
    <property type="entry name" value="Acet_citr_lig"/>
    <property type="match status" value="1"/>
</dbReference>
<evidence type="ECO:0000313" key="6">
    <source>
        <dbReference type="Proteomes" id="UP001600941"/>
    </source>
</evidence>